<organism evidence="8 9">
    <name type="scientific">Streptomyces virginiae</name>
    <name type="common">Streptomyces cinnamonensis</name>
    <dbReference type="NCBI Taxonomy" id="1961"/>
    <lineage>
        <taxon>Bacteria</taxon>
        <taxon>Bacillati</taxon>
        <taxon>Actinomycetota</taxon>
        <taxon>Actinomycetes</taxon>
        <taxon>Kitasatosporales</taxon>
        <taxon>Streptomycetaceae</taxon>
        <taxon>Streptomyces</taxon>
    </lineage>
</organism>
<feature type="transmembrane region" description="Helical" evidence="5">
    <location>
        <begin position="208"/>
        <end position="238"/>
    </location>
</feature>
<sequence>MRATHLWKQPRGWAAVIVGGLLAALVTLAYIGPAADPQAHLRDLPMVLVDADEGTPTGSTTVRLGKELGTRIEDDARHDGRISWHTVTSLPEARRLLERGEADGALVIPQDFSRKALTLVAPGATPQRPTLTVLTNEGAGSVASSMAEKAARATAAEASTALGRRLAERAAATEPGPDRLLLLQDPVRTVTEPARTTTGATAGGAMTLYLTIALLLAGLLPAVLLTMTVDAALGYSPLEMGPRRSLLPVVRITRTSTFLAKAGIGAVTGFGAGSAVIAVAVWGLGVEPDRPLQLWLFAGLTCAAITLLTLALFAVFGMAGQVIALLIVTMFGIPLSGGTVPVQAQPDFARAVGELLPARHVTEGIRSLVFFDGLGTGLVHAWLVIGAYAAGAFLVGLLVARLYDHRGFDRATALELARHPEHQAPLPA</sequence>
<reference evidence="8" key="1">
    <citation type="submission" date="2022-10" db="EMBL/GenBank/DDBJ databases">
        <title>The complete genomes of actinobacterial strains from the NBC collection.</title>
        <authorList>
            <person name="Joergensen T.S."/>
            <person name="Alvarez Arevalo M."/>
            <person name="Sterndorff E.B."/>
            <person name="Faurdal D."/>
            <person name="Vuksanovic O."/>
            <person name="Mourched A.-S."/>
            <person name="Charusanti P."/>
            <person name="Shaw S."/>
            <person name="Blin K."/>
            <person name="Weber T."/>
        </authorList>
    </citation>
    <scope>NUCLEOTIDE SEQUENCE</scope>
    <source>
        <strain evidence="8">NBC_00248</strain>
    </source>
</reference>
<dbReference type="RefSeq" id="WP_328959621.1">
    <property type="nucleotide sequence ID" value="NZ_CP108090.1"/>
</dbReference>
<comment type="subcellular location">
    <subcellularLocation>
        <location evidence="1">Membrane</location>
        <topology evidence="1">Multi-pass membrane protein</topology>
    </subcellularLocation>
</comment>
<dbReference type="Proteomes" id="UP001432039">
    <property type="component" value="Chromosome"/>
</dbReference>
<evidence type="ECO:0000259" key="6">
    <source>
        <dbReference type="Pfam" id="PF12698"/>
    </source>
</evidence>
<keyword evidence="9" id="KW-1185">Reference proteome</keyword>
<keyword evidence="3 5" id="KW-1133">Transmembrane helix</keyword>
<gene>
    <name evidence="7" type="ORF">OG517_00465</name>
    <name evidence="8" type="ORF">OG517_42705</name>
</gene>
<proteinExistence type="predicted"/>
<evidence type="ECO:0000256" key="5">
    <source>
        <dbReference type="SAM" id="Phobius"/>
    </source>
</evidence>
<evidence type="ECO:0000313" key="9">
    <source>
        <dbReference type="Proteomes" id="UP001432039"/>
    </source>
</evidence>
<dbReference type="PANTHER" id="PTHR43077:SF5">
    <property type="entry name" value="PHAGE INFECTION PROTEIN"/>
    <property type="match status" value="1"/>
</dbReference>
<keyword evidence="4 5" id="KW-0472">Membrane</keyword>
<feature type="domain" description="ABC-2 type transporter transmembrane" evidence="6">
    <location>
        <begin position="23"/>
        <end position="400"/>
    </location>
</feature>
<feature type="transmembrane region" description="Helical" evidence="5">
    <location>
        <begin position="258"/>
        <end position="282"/>
    </location>
</feature>
<dbReference type="Pfam" id="PF12698">
    <property type="entry name" value="ABC2_membrane_3"/>
    <property type="match status" value="1"/>
</dbReference>
<dbReference type="InterPro" id="IPR051328">
    <property type="entry name" value="T7SS_ABC-Transporter"/>
</dbReference>
<dbReference type="InterPro" id="IPR013525">
    <property type="entry name" value="ABC2_TM"/>
</dbReference>
<feature type="transmembrane region" description="Helical" evidence="5">
    <location>
        <begin position="12"/>
        <end position="32"/>
    </location>
</feature>
<feature type="transmembrane region" description="Helical" evidence="5">
    <location>
        <begin position="379"/>
        <end position="400"/>
    </location>
</feature>
<evidence type="ECO:0000313" key="8">
    <source>
        <dbReference type="EMBL" id="WUQ17554.1"/>
    </source>
</evidence>
<name>A0ABZ1TNY9_STRVG</name>
<dbReference type="EMBL" id="CP108090">
    <property type="protein sequence ID" value="WUQ10053.1"/>
    <property type="molecule type" value="Genomic_DNA"/>
</dbReference>
<dbReference type="Gene3D" id="3.40.1710.10">
    <property type="entry name" value="abc type-2 transporter like domain"/>
    <property type="match status" value="1"/>
</dbReference>
<protein>
    <submittedName>
        <fullName evidence="8">DUF3533 domain-containing protein</fullName>
    </submittedName>
</protein>
<evidence type="ECO:0000256" key="2">
    <source>
        <dbReference type="ARBA" id="ARBA00022692"/>
    </source>
</evidence>
<accession>A0ABZ1TNY9</accession>
<evidence type="ECO:0000256" key="4">
    <source>
        <dbReference type="ARBA" id="ARBA00023136"/>
    </source>
</evidence>
<feature type="transmembrane region" description="Helical" evidence="5">
    <location>
        <begin position="322"/>
        <end position="340"/>
    </location>
</feature>
<evidence type="ECO:0000256" key="3">
    <source>
        <dbReference type="ARBA" id="ARBA00022989"/>
    </source>
</evidence>
<evidence type="ECO:0000313" key="7">
    <source>
        <dbReference type="EMBL" id="WUQ10053.1"/>
    </source>
</evidence>
<keyword evidence="2 5" id="KW-0812">Transmembrane</keyword>
<feature type="transmembrane region" description="Helical" evidence="5">
    <location>
        <begin position="294"/>
        <end position="315"/>
    </location>
</feature>
<dbReference type="EMBL" id="CP108090">
    <property type="protein sequence ID" value="WUQ17554.1"/>
    <property type="molecule type" value="Genomic_DNA"/>
</dbReference>
<dbReference type="PANTHER" id="PTHR43077">
    <property type="entry name" value="TRANSPORT PERMEASE YVFS-RELATED"/>
    <property type="match status" value="1"/>
</dbReference>
<evidence type="ECO:0000256" key="1">
    <source>
        <dbReference type="ARBA" id="ARBA00004141"/>
    </source>
</evidence>